<dbReference type="InterPro" id="IPR036291">
    <property type="entry name" value="NAD(P)-bd_dom_sf"/>
</dbReference>
<keyword evidence="2" id="KW-0560">Oxidoreductase</keyword>
<dbReference type="Proteomes" id="UP000274391">
    <property type="component" value="Unassembled WGS sequence"/>
</dbReference>
<dbReference type="AlphaFoldDB" id="A0A3P3W3X7"/>
<dbReference type="RefSeq" id="WP_124970495.1">
    <property type="nucleotide sequence ID" value="NZ_RQVS01000004.1"/>
</dbReference>
<accession>A0A3P3W3X7</accession>
<dbReference type="Pfam" id="PF13561">
    <property type="entry name" value="adh_short_C2"/>
    <property type="match status" value="1"/>
</dbReference>
<dbReference type="PANTHER" id="PTHR24321">
    <property type="entry name" value="DEHYDROGENASES, SHORT CHAIN"/>
    <property type="match status" value="1"/>
</dbReference>
<dbReference type="FunFam" id="3.40.50.720:FF:000084">
    <property type="entry name" value="Short-chain dehydrogenase reductase"/>
    <property type="match status" value="1"/>
</dbReference>
<dbReference type="EMBL" id="RQVS01000004">
    <property type="protein sequence ID" value="RRJ87533.1"/>
    <property type="molecule type" value="Genomic_DNA"/>
</dbReference>
<sequence length="248" mass="24866">MRFDGKIALVTGGASGIGEEVALRLASEGAAVAVADLNLEAAKATLAKITEAGGRGIALAVDVSNPEQVGKMVADTVAELGGLHLAVNNAGIPGHNAKIEDLPVAAWDRVININLSGVAYCLREELPAIIASGGGAVVNMASIAGAVAVPQDPAYTAAKHGVVGLTKAVGSDYGTTGVRVNAVGPGFIATPLLNSLPNEVTDEIAQAHPVKRLGEAAEVAALVAFLLSDEASFITGSYHLVDGGYTAV</sequence>
<gene>
    <name evidence="3" type="ORF">EG850_04330</name>
</gene>
<organism evidence="3 4">
    <name type="scientific">Gulosibacter macacae</name>
    <dbReference type="NCBI Taxonomy" id="2488791"/>
    <lineage>
        <taxon>Bacteria</taxon>
        <taxon>Bacillati</taxon>
        <taxon>Actinomycetota</taxon>
        <taxon>Actinomycetes</taxon>
        <taxon>Micrococcales</taxon>
        <taxon>Microbacteriaceae</taxon>
        <taxon>Gulosibacter</taxon>
    </lineage>
</organism>
<name>A0A3P3W3X7_9MICO</name>
<evidence type="ECO:0000256" key="1">
    <source>
        <dbReference type="ARBA" id="ARBA00006484"/>
    </source>
</evidence>
<proteinExistence type="inferred from homology"/>
<dbReference type="PANTHER" id="PTHR24321:SF8">
    <property type="entry name" value="ESTRADIOL 17-BETA-DEHYDROGENASE 8-RELATED"/>
    <property type="match status" value="1"/>
</dbReference>
<comment type="similarity">
    <text evidence="1">Belongs to the short-chain dehydrogenases/reductases (SDR) family.</text>
</comment>
<evidence type="ECO:0000256" key="2">
    <source>
        <dbReference type="ARBA" id="ARBA00023002"/>
    </source>
</evidence>
<dbReference type="OrthoDB" id="517007at2"/>
<dbReference type="PRINTS" id="PR00081">
    <property type="entry name" value="GDHRDH"/>
</dbReference>
<reference evidence="3 4" key="1">
    <citation type="submission" date="2018-11" db="EMBL/GenBank/DDBJ databases">
        <title>YIM 102482-1 draft genome.</title>
        <authorList>
            <person name="Li G."/>
            <person name="Jiang Y."/>
        </authorList>
    </citation>
    <scope>NUCLEOTIDE SEQUENCE [LARGE SCALE GENOMIC DNA]</scope>
    <source>
        <strain evidence="3 4">YIM 102482-1</strain>
    </source>
</reference>
<dbReference type="PRINTS" id="PR00080">
    <property type="entry name" value="SDRFAMILY"/>
</dbReference>
<dbReference type="GO" id="GO:0016491">
    <property type="term" value="F:oxidoreductase activity"/>
    <property type="evidence" value="ECO:0007669"/>
    <property type="project" value="UniProtKB-KW"/>
</dbReference>
<dbReference type="NCBIfam" id="NF005559">
    <property type="entry name" value="PRK07231.1"/>
    <property type="match status" value="1"/>
</dbReference>
<evidence type="ECO:0000313" key="4">
    <source>
        <dbReference type="Proteomes" id="UP000274391"/>
    </source>
</evidence>
<dbReference type="PROSITE" id="PS00061">
    <property type="entry name" value="ADH_SHORT"/>
    <property type="match status" value="1"/>
</dbReference>
<dbReference type="Gene3D" id="3.40.50.720">
    <property type="entry name" value="NAD(P)-binding Rossmann-like Domain"/>
    <property type="match status" value="1"/>
</dbReference>
<dbReference type="NCBIfam" id="NF009466">
    <property type="entry name" value="PRK12826.1-2"/>
    <property type="match status" value="1"/>
</dbReference>
<protein>
    <submittedName>
        <fullName evidence="3">SDR family oxidoreductase</fullName>
    </submittedName>
</protein>
<evidence type="ECO:0000313" key="3">
    <source>
        <dbReference type="EMBL" id="RRJ87533.1"/>
    </source>
</evidence>
<keyword evidence="4" id="KW-1185">Reference proteome</keyword>
<dbReference type="SUPFAM" id="SSF51735">
    <property type="entry name" value="NAD(P)-binding Rossmann-fold domains"/>
    <property type="match status" value="1"/>
</dbReference>
<dbReference type="InterPro" id="IPR020904">
    <property type="entry name" value="Sc_DH/Rdtase_CS"/>
</dbReference>
<comment type="caution">
    <text evidence="3">The sequence shown here is derived from an EMBL/GenBank/DDBJ whole genome shotgun (WGS) entry which is preliminary data.</text>
</comment>
<dbReference type="InterPro" id="IPR002347">
    <property type="entry name" value="SDR_fam"/>
</dbReference>